<name>A0ABW9KIA6_9BACT</name>
<proteinExistence type="predicted"/>
<dbReference type="Proteomes" id="UP001634747">
    <property type="component" value="Unassembled WGS sequence"/>
</dbReference>
<dbReference type="RefSeq" id="WP_263412980.1">
    <property type="nucleotide sequence ID" value="NZ_BAABBH010000001.1"/>
</dbReference>
<sequence length="270" mass="30335">MSEPRRFTLQREQMFDLQKTGRLAELFMVPREQRTAAWIDAFFDAVWHASLEIPESPFFQGPDTFTYLRMHVPSPGKPFQSNSLSNVGSFAVERGAGVAIFASPEAPEPEFVLSMGRVDSLLRYDSWRGDPVDLEEVAAKAAAQTKDEHGMETFTAQRGMEVMVGSPNTTLLPPHTAGMLHRHLAEGWRMSDPRIALMIVPDMAPSRNLVLGRKLSEFPDAVTAARQTQSLLWYLPPSRSLVLMPESWTLDQMRPLTEFFKKIEVGPTAT</sequence>
<protein>
    <submittedName>
        <fullName evidence="1">Uncharacterized protein</fullName>
    </submittedName>
</protein>
<evidence type="ECO:0000313" key="1">
    <source>
        <dbReference type="EMBL" id="MFN2975496.1"/>
    </source>
</evidence>
<accession>A0ABW9KIA6</accession>
<dbReference type="EMBL" id="JBJYXY010000001">
    <property type="protein sequence ID" value="MFN2975496.1"/>
    <property type="molecule type" value="Genomic_DNA"/>
</dbReference>
<keyword evidence="2" id="KW-1185">Reference proteome</keyword>
<evidence type="ECO:0000313" key="2">
    <source>
        <dbReference type="Proteomes" id="UP001634747"/>
    </source>
</evidence>
<reference evidence="1 2" key="1">
    <citation type="submission" date="2024-12" db="EMBL/GenBank/DDBJ databases">
        <authorList>
            <person name="Lee Y."/>
        </authorList>
    </citation>
    <scope>NUCLEOTIDE SEQUENCE [LARGE SCALE GENOMIC DNA]</scope>
    <source>
        <strain evidence="1 2">03SUJ4</strain>
    </source>
</reference>
<gene>
    <name evidence="1" type="ORF">ACK2TP_06955</name>
</gene>
<comment type="caution">
    <text evidence="1">The sequence shown here is derived from an EMBL/GenBank/DDBJ whole genome shotgun (WGS) entry which is preliminary data.</text>
</comment>
<organism evidence="1 2">
    <name type="scientific">Terriglobus aquaticus</name>
    <dbReference type="NCBI Taxonomy" id="940139"/>
    <lineage>
        <taxon>Bacteria</taxon>
        <taxon>Pseudomonadati</taxon>
        <taxon>Acidobacteriota</taxon>
        <taxon>Terriglobia</taxon>
        <taxon>Terriglobales</taxon>
        <taxon>Acidobacteriaceae</taxon>
        <taxon>Terriglobus</taxon>
    </lineage>
</organism>